<dbReference type="Proteomes" id="UP001165586">
    <property type="component" value="Unassembled WGS sequence"/>
</dbReference>
<dbReference type="RefSeq" id="WP_259536823.1">
    <property type="nucleotide sequence ID" value="NZ_JANLCJ010000001.1"/>
</dbReference>
<sequence>MSDRDAAESPATREVRARWRFARWQIDVGEGDELIATSTRDVRRLAEDLAEGLAEGLAEADVRLTYVMPQDVAVCLARAEQCDAHGLASVAAVERRRAARLLRSKRMTADDIAEVLGVDVDEVVRLIGPA</sequence>
<evidence type="ECO:0000313" key="2">
    <source>
        <dbReference type="Proteomes" id="UP001165586"/>
    </source>
</evidence>
<keyword evidence="2" id="KW-1185">Reference proteome</keyword>
<dbReference type="EMBL" id="JANLCJ010000001">
    <property type="protein sequence ID" value="MCS5732266.1"/>
    <property type="molecule type" value="Genomic_DNA"/>
</dbReference>
<organism evidence="1 2">
    <name type="scientific">Herbiconiux daphne</name>
    <dbReference type="NCBI Taxonomy" id="2970914"/>
    <lineage>
        <taxon>Bacteria</taxon>
        <taxon>Bacillati</taxon>
        <taxon>Actinomycetota</taxon>
        <taxon>Actinomycetes</taxon>
        <taxon>Micrococcales</taxon>
        <taxon>Microbacteriaceae</taxon>
        <taxon>Herbiconiux</taxon>
    </lineage>
</organism>
<proteinExistence type="predicted"/>
<accession>A0ABT2GZV2</accession>
<comment type="caution">
    <text evidence="1">The sequence shown here is derived from an EMBL/GenBank/DDBJ whole genome shotgun (WGS) entry which is preliminary data.</text>
</comment>
<reference evidence="1" key="1">
    <citation type="submission" date="2022-08" db="EMBL/GenBank/DDBJ databases">
        <authorList>
            <person name="Deng Y."/>
            <person name="Han X.-F."/>
            <person name="Zhang Y.-Q."/>
        </authorList>
    </citation>
    <scope>NUCLEOTIDE SEQUENCE</scope>
    <source>
        <strain evidence="1">CPCC 203386</strain>
    </source>
</reference>
<name>A0ABT2GZV2_9MICO</name>
<evidence type="ECO:0000313" key="1">
    <source>
        <dbReference type="EMBL" id="MCS5732266.1"/>
    </source>
</evidence>
<gene>
    <name evidence="1" type="ORF">N1032_00720</name>
</gene>
<protein>
    <submittedName>
        <fullName evidence="1">Uncharacterized protein</fullName>
    </submittedName>
</protein>